<reference evidence="3" key="2">
    <citation type="submission" date="2020-02" db="EMBL/GenBank/DDBJ databases">
        <title>Unexpected conservation and global transmission of agrobacterial virulence plasmids.</title>
        <authorList>
            <person name="Weisberg A.J."/>
            <person name="Davis E.W. II"/>
            <person name="Tabima J.R."/>
            <person name="Belcher M.S."/>
            <person name="Miller M."/>
            <person name="Kuo C.-H."/>
            <person name="Loper J.E."/>
            <person name="Grunwald N.J."/>
            <person name="Putnam M.L."/>
            <person name="Chang J.H."/>
        </authorList>
    </citation>
    <scope>NUCLEOTIDE SEQUENCE</scope>
    <source>
        <strain evidence="3">Q15/94</strain>
    </source>
</reference>
<name>A0A1V2AS31_AGRTU</name>
<proteinExistence type="predicted"/>
<dbReference type="Proteomes" id="UP000663946">
    <property type="component" value="Chromosome 1"/>
</dbReference>
<dbReference type="RefSeq" id="WP_003515628.1">
    <property type="nucleotide sequence ID" value="NC_015183.1"/>
</dbReference>
<evidence type="ECO:0000313" key="4">
    <source>
        <dbReference type="Proteomes" id="UP000702952"/>
    </source>
</evidence>
<dbReference type="Proteomes" id="UP000702952">
    <property type="component" value="Unassembled WGS sequence"/>
</dbReference>
<dbReference type="InterPro" id="IPR021738">
    <property type="entry name" value="DUF3309"/>
</dbReference>
<accession>A0AA86KQ51</accession>
<dbReference type="AlphaFoldDB" id="A0A1V2AS31"/>
<keyword evidence="1" id="KW-0812">Transmembrane</keyword>
<dbReference type="EMBL" id="JAAMAY010000030">
    <property type="protein sequence ID" value="NTC30540.1"/>
    <property type="molecule type" value="Genomic_DNA"/>
</dbReference>
<reference evidence="2" key="1">
    <citation type="journal article" date="2020" name="Science">
        <title>Unexpected conservation and global transmission of agrobacterial virulence plasmids.</title>
        <authorList>
            <person name="Weisberg A.J."/>
            <person name="Davis E.W. 2nd"/>
            <person name="Tabima J."/>
            <person name="Belcher M.S."/>
            <person name="Miller M."/>
            <person name="Kuo C.H."/>
            <person name="Loper J.E."/>
            <person name="Grunwald N.J."/>
            <person name="Putnam M.L."/>
            <person name="Chang J.H."/>
        </authorList>
    </citation>
    <scope>NUCLEOTIDE SEQUENCE</scope>
    <source>
        <strain evidence="2">17-1853-1a</strain>
    </source>
</reference>
<gene>
    <name evidence="2" type="ORF">G6M46_20620</name>
    <name evidence="3" type="ORF">G6M86_05970</name>
</gene>
<evidence type="ECO:0000256" key="1">
    <source>
        <dbReference type="SAM" id="Phobius"/>
    </source>
</evidence>
<dbReference type="GeneID" id="92770873"/>
<protein>
    <submittedName>
        <fullName evidence="2">DUF3309 family protein</fullName>
    </submittedName>
</protein>
<dbReference type="Pfam" id="PF11752">
    <property type="entry name" value="DUF3309"/>
    <property type="match status" value="1"/>
</dbReference>
<dbReference type="EMBL" id="CP049216">
    <property type="protein sequence ID" value="QTG12817.1"/>
    <property type="molecule type" value="Genomic_DNA"/>
</dbReference>
<keyword evidence="1" id="KW-1133">Transmembrane helix</keyword>
<keyword evidence="1" id="KW-0472">Membrane</keyword>
<evidence type="ECO:0000313" key="3">
    <source>
        <dbReference type="EMBL" id="QTG12817.1"/>
    </source>
</evidence>
<sequence length="50" mass="5292">MIGTILVILIILFLIGALPSWGYHNYGYGPSGGLGLVLVIVLVLVLLGRI</sequence>
<evidence type="ECO:0000313" key="2">
    <source>
        <dbReference type="EMBL" id="NTC30540.1"/>
    </source>
</evidence>
<dbReference type="KEGG" id="atf:Ach5_16490"/>
<feature type="transmembrane region" description="Helical" evidence="1">
    <location>
        <begin position="29"/>
        <end position="47"/>
    </location>
</feature>
<accession>A0A1V2AS31</accession>
<organism evidence="2 4">
    <name type="scientific">Agrobacterium tumefaciens</name>
    <dbReference type="NCBI Taxonomy" id="358"/>
    <lineage>
        <taxon>Bacteria</taxon>
        <taxon>Pseudomonadati</taxon>
        <taxon>Pseudomonadota</taxon>
        <taxon>Alphaproteobacteria</taxon>
        <taxon>Hyphomicrobiales</taxon>
        <taxon>Rhizobiaceae</taxon>
        <taxon>Rhizobium/Agrobacterium group</taxon>
        <taxon>Agrobacterium</taxon>
        <taxon>Agrobacterium tumefaciens complex</taxon>
    </lineage>
</organism>